<dbReference type="Proteomes" id="UP001208690">
    <property type="component" value="Unassembled WGS sequence"/>
</dbReference>
<evidence type="ECO:0000313" key="1">
    <source>
        <dbReference type="EMBL" id="MCV3274402.1"/>
    </source>
</evidence>
<gene>
    <name evidence="1" type="ORF">MUB52_23485</name>
</gene>
<name>A0ABT3BLE4_9RHOB</name>
<protein>
    <recommendedName>
        <fullName evidence="3">Lipoprotein</fullName>
    </recommendedName>
</protein>
<organism evidence="1 2">
    <name type="scientific">Roseobacter sinensis</name>
    <dbReference type="NCBI Taxonomy" id="2931391"/>
    <lineage>
        <taxon>Bacteria</taxon>
        <taxon>Pseudomonadati</taxon>
        <taxon>Pseudomonadota</taxon>
        <taxon>Alphaproteobacteria</taxon>
        <taxon>Rhodobacterales</taxon>
        <taxon>Roseobacteraceae</taxon>
        <taxon>Roseobacter</taxon>
    </lineage>
</organism>
<reference evidence="1 2" key="1">
    <citation type="submission" date="2022-04" db="EMBL/GenBank/DDBJ databases">
        <title>Roseobacter sp. WL0113 is a bacterium isolated from neritic sediment.</title>
        <authorList>
            <person name="Wang L."/>
            <person name="He W."/>
            <person name="Zhang D.-F."/>
        </authorList>
    </citation>
    <scope>NUCLEOTIDE SEQUENCE [LARGE SCALE GENOMIC DNA]</scope>
    <source>
        <strain evidence="1 2">WL0113</strain>
    </source>
</reference>
<proteinExistence type="predicted"/>
<accession>A0ABT3BLE4</accession>
<evidence type="ECO:0000313" key="2">
    <source>
        <dbReference type="Proteomes" id="UP001208690"/>
    </source>
</evidence>
<evidence type="ECO:0008006" key="3">
    <source>
        <dbReference type="Google" id="ProtNLM"/>
    </source>
</evidence>
<comment type="caution">
    <text evidence="1">The sequence shown here is derived from an EMBL/GenBank/DDBJ whole genome shotgun (WGS) entry which is preliminary data.</text>
</comment>
<dbReference type="EMBL" id="JALIEB010000044">
    <property type="protein sequence ID" value="MCV3274402.1"/>
    <property type="molecule type" value="Genomic_DNA"/>
</dbReference>
<keyword evidence="2" id="KW-1185">Reference proteome</keyword>
<sequence length="349" mass="37771">MSWKIGIALCITAGIAGLLLVAQSAIIEVSTDAPHPFERRALPIPADATPEDVRRALLEAGLNETPILGDTGVSGHIARLERGQVTTAALLEYAEDLTELSRVSAAHGKAIPSAFWDVETPALIRDGWTPHAIVAHLSDERGRPYLDLLATAYARFYTYRSSPSSEDTALKAAFDILDGAHAYVLSLPEERRLQHGPKLNSVEAATLMAWQTLVAGTTRRIPGLGMPVFDHGFVGRFSVKTIYQYDVETAMSVGEVWGTSGFDERFVGPSENNNQIEHLTISALLQAVAGTSVALLDALELEKVAAGQSSRGEARADINLNNAINRHFLPMMLEDFAFAAKTLERELAD</sequence>
<dbReference type="RefSeq" id="WP_263846605.1">
    <property type="nucleotide sequence ID" value="NZ_JALIEB010000044.1"/>
</dbReference>